<evidence type="ECO:0000313" key="6">
    <source>
        <dbReference type="EMBL" id="CAI9585797.1"/>
    </source>
</evidence>
<evidence type="ECO:0008006" key="8">
    <source>
        <dbReference type="Google" id="ProtNLM"/>
    </source>
</evidence>
<evidence type="ECO:0000256" key="4">
    <source>
        <dbReference type="ARBA" id="ARBA00023157"/>
    </source>
</evidence>
<evidence type="ECO:0000256" key="2">
    <source>
        <dbReference type="ARBA" id="ARBA00010352"/>
    </source>
</evidence>
<name>A0ABN9ENY4_9NEOB</name>
<evidence type="ECO:0000256" key="3">
    <source>
        <dbReference type="ARBA" id="ARBA00022525"/>
    </source>
</evidence>
<dbReference type="Proteomes" id="UP001162483">
    <property type="component" value="Unassembled WGS sequence"/>
</dbReference>
<dbReference type="Gene3D" id="2.60.40.1900">
    <property type="entry name" value="Beta-microseminoprotein (PSP94) domain"/>
    <property type="match status" value="1"/>
</dbReference>
<evidence type="ECO:0000256" key="1">
    <source>
        <dbReference type="ARBA" id="ARBA00004613"/>
    </source>
</evidence>
<dbReference type="InterPro" id="IPR008735">
    <property type="entry name" value="PSP94"/>
</dbReference>
<reference evidence="6" key="1">
    <citation type="submission" date="2023-05" db="EMBL/GenBank/DDBJ databases">
        <authorList>
            <person name="Stuckert A."/>
        </authorList>
    </citation>
    <scope>NUCLEOTIDE SEQUENCE</scope>
</reference>
<protein>
    <recommendedName>
        <fullName evidence="8">Prostate-associated microseminoprotein</fullName>
    </recommendedName>
</protein>
<feature type="signal peptide" evidence="5">
    <location>
        <begin position="1"/>
        <end position="23"/>
    </location>
</feature>
<organism evidence="6 7">
    <name type="scientific">Staurois parvus</name>
    <dbReference type="NCBI Taxonomy" id="386267"/>
    <lineage>
        <taxon>Eukaryota</taxon>
        <taxon>Metazoa</taxon>
        <taxon>Chordata</taxon>
        <taxon>Craniata</taxon>
        <taxon>Vertebrata</taxon>
        <taxon>Euteleostomi</taxon>
        <taxon>Amphibia</taxon>
        <taxon>Batrachia</taxon>
        <taxon>Anura</taxon>
        <taxon>Neobatrachia</taxon>
        <taxon>Ranoidea</taxon>
        <taxon>Ranidae</taxon>
        <taxon>Staurois</taxon>
    </lineage>
</organism>
<comment type="similarity">
    <text evidence="2">Belongs to the beta-microseminoprotein family.</text>
</comment>
<keyword evidence="3" id="KW-0964">Secreted</keyword>
<comment type="subcellular location">
    <subcellularLocation>
        <location evidence="1">Secreted</location>
    </subcellularLocation>
</comment>
<dbReference type="PANTHER" id="PTHR10500:SF4">
    <property type="entry name" value="PROSTATE-ASSOCIATED MICROSEMINOPROTEIN"/>
    <property type="match status" value="1"/>
</dbReference>
<dbReference type="Pfam" id="PF05825">
    <property type="entry name" value="PSP94"/>
    <property type="match status" value="1"/>
</dbReference>
<sequence>MLHPRTPRLLALLLLLILPYTHSRCYFQAKALCRHAGKSYGLGESWLGKDCQLCTCLHPVGVGCCEITQHPIDFPSWCEARYDPQTCHISVVQKANPSLPCVHSADYEWGSAGTPEPTPESIYPTQLGR</sequence>
<keyword evidence="7" id="KW-1185">Reference proteome</keyword>
<proteinExistence type="inferred from homology"/>
<evidence type="ECO:0000313" key="7">
    <source>
        <dbReference type="Proteomes" id="UP001162483"/>
    </source>
</evidence>
<gene>
    <name evidence="6" type="ORF">SPARVUS_LOCUS10272955</name>
</gene>
<dbReference type="PANTHER" id="PTHR10500">
    <property type="entry name" value="BETA-MICROSEMINOPROTEIN"/>
    <property type="match status" value="1"/>
</dbReference>
<keyword evidence="4" id="KW-1015">Disulfide bond</keyword>
<keyword evidence="5" id="KW-0732">Signal</keyword>
<comment type="caution">
    <text evidence="6">The sequence shown here is derived from an EMBL/GenBank/DDBJ whole genome shotgun (WGS) entry which is preliminary data.</text>
</comment>
<dbReference type="EMBL" id="CATNWA010015688">
    <property type="protein sequence ID" value="CAI9585797.1"/>
    <property type="molecule type" value="Genomic_DNA"/>
</dbReference>
<evidence type="ECO:0000256" key="5">
    <source>
        <dbReference type="SAM" id="SignalP"/>
    </source>
</evidence>
<feature type="chain" id="PRO_5045752194" description="Prostate-associated microseminoprotein" evidence="5">
    <location>
        <begin position="24"/>
        <end position="129"/>
    </location>
</feature>
<accession>A0ABN9ENY4</accession>